<gene>
    <name evidence="1" type="ORF">CALVIDRAFT_407308</name>
</gene>
<organism evidence="1 2">
    <name type="scientific">Calocera viscosa (strain TUFC12733)</name>
    <dbReference type="NCBI Taxonomy" id="1330018"/>
    <lineage>
        <taxon>Eukaryota</taxon>
        <taxon>Fungi</taxon>
        <taxon>Dikarya</taxon>
        <taxon>Basidiomycota</taxon>
        <taxon>Agaricomycotina</taxon>
        <taxon>Dacrymycetes</taxon>
        <taxon>Dacrymycetales</taxon>
        <taxon>Dacrymycetaceae</taxon>
        <taxon>Calocera</taxon>
    </lineage>
</organism>
<sequence>MMQIMPYVPRQVHVARRSWPGRERGGSGKWSCGQADVLLFLEYGIESETSAAGRGTSLRKDGMRHLTTVGPGAPEKDRVSLMSVPWPDARENEGGAKAKVSNADANESVPPISAFAHPQFLIAPRPNH</sequence>
<evidence type="ECO:0000313" key="1">
    <source>
        <dbReference type="EMBL" id="KZO99265.1"/>
    </source>
</evidence>
<dbReference type="EMBL" id="KV417273">
    <property type="protein sequence ID" value="KZO99265.1"/>
    <property type="molecule type" value="Genomic_DNA"/>
</dbReference>
<protein>
    <submittedName>
        <fullName evidence="1">Uncharacterized protein</fullName>
    </submittedName>
</protein>
<reference evidence="1 2" key="1">
    <citation type="journal article" date="2016" name="Mol. Biol. Evol.">
        <title>Comparative Genomics of Early-Diverging Mushroom-Forming Fungi Provides Insights into the Origins of Lignocellulose Decay Capabilities.</title>
        <authorList>
            <person name="Nagy L.G."/>
            <person name="Riley R."/>
            <person name="Tritt A."/>
            <person name="Adam C."/>
            <person name="Daum C."/>
            <person name="Floudas D."/>
            <person name="Sun H."/>
            <person name="Yadav J.S."/>
            <person name="Pangilinan J."/>
            <person name="Larsson K.H."/>
            <person name="Matsuura K."/>
            <person name="Barry K."/>
            <person name="Labutti K."/>
            <person name="Kuo R."/>
            <person name="Ohm R.A."/>
            <person name="Bhattacharya S.S."/>
            <person name="Shirouzu T."/>
            <person name="Yoshinaga Y."/>
            <person name="Martin F.M."/>
            <person name="Grigoriev I.V."/>
            <person name="Hibbett D.S."/>
        </authorList>
    </citation>
    <scope>NUCLEOTIDE SEQUENCE [LARGE SCALE GENOMIC DNA]</scope>
    <source>
        <strain evidence="1 2">TUFC12733</strain>
    </source>
</reference>
<proteinExistence type="predicted"/>
<accession>A0A167PZ72</accession>
<keyword evidence="2" id="KW-1185">Reference proteome</keyword>
<evidence type="ECO:0000313" key="2">
    <source>
        <dbReference type="Proteomes" id="UP000076738"/>
    </source>
</evidence>
<dbReference type="AlphaFoldDB" id="A0A167PZ72"/>
<dbReference type="Proteomes" id="UP000076738">
    <property type="component" value="Unassembled WGS sequence"/>
</dbReference>
<name>A0A167PZ72_CALVF</name>